<evidence type="ECO:0000313" key="2">
    <source>
        <dbReference type="Proteomes" id="UP000772434"/>
    </source>
</evidence>
<accession>A0A9P5P7C6</accession>
<name>A0A9P5P7C6_9AGAR</name>
<reference evidence="1" key="1">
    <citation type="submission" date="2020-11" db="EMBL/GenBank/DDBJ databases">
        <authorList>
            <consortium name="DOE Joint Genome Institute"/>
            <person name="Ahrendt S."/>
            <person name="Riley R."/>
            <person name="Andreopoulos W."/>
            <person name="Labutti K."/>
            <person name="Pangilinan J."/>
            <person name="Ruiz-Duenas F.J."/>
            <person name="Barrasa J.M."/>
            <person name="Sanchez-Garcia M."/>
            <person name="Camarero S."/>
            <person name="Miyauchi S."/>
            <person name="Serrano A."/>
            <person name="Linde D."/>
            <person name="Babiker R."/>
            <person name="Drula E."/>
            <person name="Ayuso-Fernandez I."/>
            <person name="Pacheco R."/>
            <person name="Padilla G."/>
            <person name="Ferreira P."/>
            <person name="Barriuso J."/>
            <person name="Kellner H."/>
            <person name="Castanera R."/>
            <person name="Alfaro M."/>
            <person name="Ramirez L."/>
            <person name="Pisabarro A.G."/>
            <person name="Kuo A."/>
            <person name="Tritt A."/>
            <person name="Lipzen A."/>
            <person name="He G."/>
            <person name="Yan M."/>
            <person name="Ng V."/>
            <person name="Cullen D."/>
            <person name="Martin F."/>
            <person name="Rosso M.-N."/>
            <person name="Henrissat B."/>
            <person name="Hibbett D."/>
            <person name="Martinez A.T."/>
            <person name="Grigoriev I.V."/>
        </authorList>
    </citation>
    <scope>NUCLEOTIDE SEQUENCE</scope>
    <source>
        <strain evidence="1">AH 40177</strain>
    </source>
</reference>
<comment type="caution">
    <text evidence="1">The sequence shown here is derived from an EMBL/GenBank/DDBJ whole genome shotgun (WGS) entry which is preliminary data.</text>
</comment>
<evidence type="ECO:0000313" key="1">
    <source>
        <dbReference type="EMBL" id="KAF9038894.1"/>
    </source>
</evidence>
<sequence>AKLRELIPVYTVKKRASPYPPKKHWIIKNQAIWDLWASHIRTGKQPDTRISRKAMHMVDIKKLAYEIPPEESAMFFDEAGELVMLVISDFCKSEEILRWANEIVLLNVALEKNVRKEDAGSIVIAGWSAGSRSRTRLDLARNFELRNKLTQKEKSELQYKSGSVFALFWNLVKSLGPTEVVEDMEEFVAKNSLYKMDVKIAQGGRQQMFTVDVDGGVPLTFHDADLAPPSGVFARNYARCYLLMLLIRAIHKENQPHKWSVSWTTFRDNSRKEVGGHFYVAEYGIRIQAASNKAVFWKPGDWHRTSLPMLEPDAKGDGPLLQSGLAIVTSPRLPK</sequence>
<proteinExistence type="predicted"/>
<dbReference type="AlphaFoldDB" id="A0A9P5P7C6"/>
<feature type="non-terminal residue" evidence="1">
    <location>
        <position position="335"/>
    </location>
</feature>
<dbReference type="Proteomes" id="UP000772434">
    <property type="component" value="Unassembled WGS sequence"/>
</dbReference>
<keyword evidence="2" id="KW-1185">Reference proteome</keyword>
<organism evidence="1 2">
    <name type="scientific">Rhodocollybia butyracea</name>
    <dbReference type="NCBI Taxonomy" id="206335"/>
    <lineage>
        <taxon>Eukaryota</taxon>
        <taxon>Fungi</taxon>
        <taxon>Dikarya</taxon>
        <taxon>Basidiomycota</taxon>
        <taxon>Agaricomycotina</taxon>
        <taxon>Agaricomycetes</taxon>
        <taxon>Agaricomycetidae</taxon>
        <taxon>Agaricales</taxon>
        <taxon>Marasmiineae</taxon>
        <taxon>Omphalotaceae</taxon>
        <taxon>Rhodocollybia</taxon>
    </lineage>
</organism>
<feature type="non-terminal residue" evidence="1">
    <location>
        <position position="1"/>
    </location>
</feature>
<dbReference type="EMBL" id="JADNRY010000574">
    <property type="protein sequence ID" value="KAF9038894.1"/>
    <property type="molecule type" value="Genomic_DNA"/>
</dbReference>
<protein>
    <submittedName>
        <fullName evidence="1">Uncharacterized protein</fullName>
    </submittedName>
</protein>
<gene>
    <name evidence="1" type="ORF">BDP27DRAFT_1166384</name>
</gene>
<dbReference type="OrthoDB" id="3060302at2759"/>